<name>A0A9W7XQC2_9FUNG</name>
<keyword evidence="2" id="KW-1185">Reference proteome</keyword>
<gene>
    <name evidence="1" type="ORF">LPJ61_006516</name>
</gene>
<dbReference type="GO" id="GO:0003676">
    <property type="term" value="F:nucleic acid binding"/>
    <property type="evidence" value="ECO:0007669"/>
    <property type="project" value="InterPro"/>
</dbReference>
<accession>A0A9W7XQC2</accession>
<comment type="caution">
    <text evidence="1">The sequence shown here is derived from an EMBL/GenBank/DDBJ whole genome shotgun (WGS) entry which is preliminary data.</text>
</comment>
<dbReference type="AlphaFoldDB" id="A0A9W7XQC2"/>
<sequence length="133" mass="13979">MATATTTRNTITVHTDGSLATVGGNPSMTFAVAIARGWQGGRTADTIISGQTRDGNPSSATSGLMALAAVAGLMPPDKDVAVHCDSRAAIALAAQLADKKDVSDTIAKSNQEYLARLVLPWFRERAKPLQIKW</sequence>
<evidence type="ECO:0000313" key="1">
    <source>
        <dbReference type="EMBL" id="KAJ1718681.1"/>
    </source>
</evidence>
<dbReference type="EMBL" id="JANBOI010003278">
    <property type="protein sequence ID" value="KAJ1718681.1"/>
    <property type="molecule type" value="Genomic_DNA"/>
</dbReference>
<protein>
    <submittedName>
        <fullName evidence="1">Uncharacterized protein</fullName>
    </submittedName>
</protein>
<proteinExistence type="predicted"/>
<dbReference type="OrthoDB" id="2752996at2759"/>
<feature type="non-terminal residue" evidence="1">
    <location>
        <position position="133"/>
    </location>
</feature>
<dbReference type="InterPro" id="IPR036397">
    <property type="entry name" value="RNaseH_sf"/>
</dbReference>
<dbReference type="Proteomes" id="UP001143981">
    <property type="component" value="Unassembled WGS sequence"/>
</dbReference>
<organism evidence="1 2">
    <name type="scientific">Coemansia biformis</name>
    <dbReference type="NCBI Taxonomy" id="1286918"/>
    <lineage>
        <taxon>Eukaryota</taxon>
        <taxon>Fungi</taxon>
        <taxon>Fungi incertae sedis</taxon>
        <taxon>Zoopagomycota</taxon>
        <taxon>Kickxellomycotina</taxon>
        <taxon>Kickxellomycetes</taxon>
        <taxon>Kickxellales</taxon>
        <taxon>Kickxellaceae</taxon>
        <taxon>Coemansia</taxon>
    </lineage>
</organism>
<reference evidence="1" key="1">
    <citation type="submission" date="2022-07" db="EMBL/GenBank/DDBJ databases">
        <title>Phylogenomic reconstructions and comparative analyses of Kickxellomycotina fungi.</title>
        <authorList>
            <person name="Reynolds N.K."/>
            <person name="Stajich J.E."/>
            <person name="Barry K."/>
            <person name="Grigoriev I.V."/>
            <person name="Crous P."/>
            <person name="Smith M.E."/>
        </authorList>
    </citation>
    <scope>NUCLEOTIDE SEQUENCE</scope>
    <source>
        <strain evidence="1">BCRC 34381</strain>
    </source>
</reference>
<dbReference type="Gene3D" id="3.30.420.10">
    <property type="entry name" value="Ribonuclease H-like superfamily/Ribonuclease H"/>
    <property type="match status" value="1"/>
</dbReference>
<evidence type="ECO:0000313" key="2">
    <source>
        <dbReference type="Proteomes" id="UP001143981"/>
    </source>
</evidence>